<comment type="subcellular location">
    <subcellularLocation>
        <location evidence="2">Golgi apparatus</location>
        <location evidence="2">Golgi stack membrane</location>
        <topology evidence="2">Single-pass type II membrane protein</topology>
    </subcellularLocation>
</comment>
<sequence length="319" mass="35721">METCLVTGGAGFIGSHLCDLLLAKGYKVICLDNLLTGSEKNIEHLLGNPNFEFIQADVCEPLAISHQPLAISHIFHFASPASPVDYQNHSEETLLANSLGTLNMLKLAAKLKARILVTSTSEIYGDPLEHPQKETYLGNVNSFGPRACYDESKRFAEAATYVYLKKYGLDARLIRIFNTFGPRMQKDDGRVISNFITRALVNSPLNIDGDGTQTRSFCFVADMVEGIYKAMFTEGTKGEIFNLGNPEEYSVKDLAQKIIELTNSKSKIVFNGVFREDDPMRRRPDISKAKKVLGWEPRISVTEGLKKTIEYYKNLQNEY</sequence>
<dbReference type="GO" id="GO:0005737">
    <property type="term" value="C:cytoplasm"/>
    <property type="evidence" value="ECO:0007669"/>
    <property type="project" value="TreeGrafter"/>
</dbReference>
<dbReference type="GO" id="GO:0070403">
    <property type="term" value="F:NAD+ binding"/>
    <property type="evidence" value="ECO:0007669"/>
    <property type="project" value="InterPro"/>
</dbReference>
<evidence type="ECO:0000256" key="6">
    <source>
        <dbReference type="ARBA" id="ARBA00022692"/>
    </source>
</evidence>
<dbReference type="GO" id="GO:0033320">
    <property type="term" value="P:UDP-D-xylose biosynthetic process"/>
    <property type="evidence" value="ECO:0007669"/>
    <property type="project" value="UniProtKB-UniPathway"/>
</dbReference>
<evidence type="ECO:0000256" key="12">
    <source>
        <dbReference type="ARBA" id="ARBA00023136"/>
    </source>
</evidence>
<reference evidence="16 17" key="1">
    <citation type="submission" date="2017-09" db="EMBL/GenBank/DDBJ databases">
        <title>Depth-based differentiation of microbial function through sediment-hosted aquifers and enrichment of novel symbionts in the deep terrestrial subsurface.</title>
        <authorList>
            <person name="Probst A.J."/>
            <person name="Ladd B."/>
            <person name="Jarett J.K."/>
            <person name="Geller-Mcgrath D.E."/>
            <person name="Sieber C.M."/>
            <person name="Emerson J.B."/>
            <person name="Anantharaman K."/>
            <person name="Thomas B.C."/>
            <person name="Malmstrom R."/>
            <person name="Stieglmeier M."/>
            <person name="Klingl A."/>
            <person name="Woyke T."/>
            <person name="Ryan C.M."/>
            <person name="Banfield J.F."/>
        </authorList>
    </citation>
    <scope>NUCLEOTIDE SEQUENCE [LARGE SCALE GENOMIC DNA]</scope>
    <source>
        <strain evidence="16">CG22_combo_CG10-13_8_21_14_all_45_10</strain>
    </source>
</reference>
<evidence type="ECO:0000256" key="13">
    <source>
        <dbReference type="ARBA" id="ARBA00023180"/>
    </source>
</evidence>
<dbReference type="PANTHER" id="PTHR43078:SF6">
    <property type="entry name" value="UDP-GLUCURONIC ACID DECARBOXYLASE 1"/>
    <property type="match status" value="1"/>
</dbReference>
<keyword evidence="6" id="KW-0812">Transmembrane</keyword>
<feature type="domain" description="NAD(P)-binding" evidence="15">
    <location>
        <begin position="5"/>
        <end position="308"/>
    </location>
</feature>
<evidence type="ECO:0000256" key="8">
    <source>
        <dbReference type="ARBA" id="ARBA00022968"/>
    </source>
</evidence>
<accession>A0A2H0BHA7</accession>
<evidence type="ECO:0000256" key="9">
    <source>
        <dbReference type="ARBA" id="ARBA00022989"/>
    </source>
</evidence>
<dbReference type="FunFam" id="3.40.50.720:FF:000065">
    <property type="entry name" value="UDP-glucuronic acid decarboxylase 1"/>
    <property type="match status" value="1"/>
</dbReference>
<keyword evidence="11" id="KW-0333">Golgi apparatus</keyword>
<evidence type="ECO:0000256" key="4">
    <source>
        <dbReference type="ARBA" id="ARBA00007505"/>
    </source>
</evidence>
<evidence type="ECO:0000313" key="16">
    <source>
        <dbReference type="EMBL" id="PIP57055.1"/>
    </source>
</evidence>
<evidence type="ECO:0000256" key="3">
    <source>
        <dbReference type="ARBA" id="ARBA00005100"/>
    </source>
</evidence>
<dbReference type="EMBL" id="PCSV01000039">
    <property type="protein sequence ID" value="PIP57055.1"/>
    <property type="molecule type" value="Genomic_DNA"/>
</dbReference>
<evidence type="ECO:0000259" key="15">
    <source>
        <dbReference type="Pfam" id="PF16363"/>
    </source>
</evidence>
<keyword evidence="12" id="KW-0472">Membrane</keyword>
<dbReference type="EC" id="4.1.1.35" evidence="5"/>
<keyword evidence="7" id="KW-0210">Decarboxylase</keyword>
<evidence type="ECO:0000256" key="5">
    <source>
        <dbReference type="ARBA" id="ARBA00012290"/>
    </source>
</evidence>
<comment type="caution">
    <text evidence="16">The sequence shown here is derived from an EMBL/GenBank/DDBJ whole genome shotgun (WGS) entry which is preliminary data.</text>
</comment>
<dbReference type="PRINTS" id="PR01713">
    <property type="entry name" value="NUCEPIMERASE"/>
</dbReference>
<dbReference type="InterPro" id="IPR016040">
    <property type="entry name" value="NAD(P)-bd_dom"/>
</dbReference>
<evidence type="ECO:0000256" key="7">
    <source>
        <dbReference type="ARBA" id="ARBA00022793"/>
    </source>
</evidence>
<dbReference type="UniPathway" id="UPA00796">
    <property type="reaction ID" value="UER00771"/>
</dbReference>
<dbReference type="Gene3D" id="3.40.50.720">
    <property type="entry name" value="NAD(P)-binding Rossmann-like Domain"/>
    <property type="match status" value="1"/>
</dbReference>
<keyword evidence="10" id="KW-0520">NAD</keyword>
<dbReference type="Proteomes" id="UP000230759">
    <property type="component" value="Unassembled WGS sequence"/>
</dbReference>
<dbReference type="PANTHER" id="PTHR43078">
    <property type="entry name" value="UDP-GLUCURONIC ACID DECARBOXYLASE-RELATED"/>
    <property type="match status" value="1"/>
</dbReference>
<comment type="cofactor">
    <cofactor evidence="1">
        <name>NAD(+)</name>
        <dbReference type="ChEBI" id="CHEBI:57540"/>
    </cofactor>
</comment>
<gene>
    <name evidence="16" type="ORF">COX04_01685</name>
</gene>
<dbReference type="GO" id="GO:0042732">
    <property type="term" value="P:D-xylose metabolic process"/>
    <property type="evidence" value="ECO:0007669"/>
    <property type="project" value="InterPro"/>
</dbReference>
<dbReference type="SUPFAM" id="SSF51735">
    <property type="entry name" value="NAD(P)-binding Rossmann-fold domains"/>
    <property type="match status" value="1"/>
</dbReference>
<keyword evidence="8" id="KW-0735">Signal-anchor</keyword>
<keyword evidence="9" id="KW-1133">Transmembrane helix</keyword>
<dbReference type="InterPro" id="IPR044516">
    <property type="entry name" value="UXS-like"/>
</dbReference>
<evidence type="ECO:0000256" key="14">
    <source>
        <dbReference type="ARBA" id="ARBA00023239"/>
    </source>
</evidence>
<dbReference type="InterPro" id="IPR036291">
    <property type="entry name" value="NAD(P)-bd_dom_sf"/>
</dbReference>
<dbReference type="AlphaFoldDB" id="A0A2H0BHA7"/>
<keyword evidence="13" id="KW-0325">Glycoprotein</keyword>
<comment type="pathway">
    <text evidence="3">Nucleotide-sugar biosynthesis; UDP-alpha-D-xylose biosynthesis; UDP-alpha-D-xylose from UDP-alpha-D-glucuronate: step 1/1.</text>
</comment>
<comment type="similarity">
    <text evidence="4">Belongs to the NAD(P)-dependent epimerase/dehydratase family. UDP-glucuronic acid decarboxylase subfamily.</text>
</comment>
<proteinExistence type="inferred from homology"/>
<keyword evidence="14" id="KW-0456">Lyase</keyword>
<evidence type="ECO:0000256" key="2">
    <source>
        <dbReference type="ARBA" id="ARBA00004447"/>
    </source>
</evidence>
<evidence type="ECO:0000256" key="10">
    <source>
        <dbReference type="ARBA" id="ARBA00023027"/>
    </source>
</evidence>
<organism evidence="16 17">
    <name type="scientific">Candidatus Woesebacteria bacterium CG22_combo_CG10-13_8_21_14_all_45_10</name>
    <dbReference type="NCBI Taxonomy" id="1975060"/>
    <lineage>
        <taxon>Bacteria</taxon>
        <taxon>Candidatus Woeseibacteriota</taxon>
    </lineage>
</organism>
<name>A0A2H0BHA7_9BACT</name>
<evidence type="ECO:0000256" key="1">
    <source>
        <dbReference type="ARBA" id="ARBA00001911"/>
    </source>
</evidence>
<protein>
    <recommendedName>
        <fullName evidence="5">UDP-glucuronate decarboxylase</fullName>
        <ecNumber evidence="5">4.1.1.35</ecNumber>
    </recommendedName>
</protein>
<dbReference type="CDD" id="cd05230">
    <property type="entry name" value="UGD_SDR_e"/>
    <property type="match status" value="1"/>
</dbReference>
<evidence type="ECO:0000256" key="11">
    <source>
        <dbReference type="ARBA" id="ARBA00023034"/>
    </source>
</evidence>
<dbReference type="GO" id="GO:0048040">
    <property type="term" value="F:UDP-glucuronate decarboxylase activity"/>
    <property type="evidence" value="ECO:0007669"/>
    <property type="project" value="UniProtKB-EC"/>
</dbReference>
<evidence type="ECO:0000313" key="17">
    <source>
        <dbReference type="Proteomes" id="UP000230759"/>
    </source>
</evidence>
<dbReference type="Pfam" id="PF16363">
    <property type="entry name" value="GDP_Man_Dehyd"/>
    <property type="match status" value="1"/>
</dbReference>